<accession>A0A481TPU4</accession>
<evidence type="ECO:0000313" key="2">
    <source>
        <dbReference type="EMBL" id="QBH83684.1"/>
    </source>
</evidence>
<sequence length="105" mass="11105">MLVFFIEPPGKGERGGNERRPRRDPPRTHGVLGVLGSRTTKGEYVRLRPNEGRSHSAAASPANIGCGANVLLAWVTPRSVTTAAGGEETLAPHPAFRADAGSCYP</sequence>
<proteinExistence type="predicted"/>
<protein>
    <submittedName>
        <fullName evidence="2">Uncharacterized protein</fullName>
    </submittedName>
</protein>
<reference evidence="2" key="1">
    <citation type="submission" date="2018-08" db="EMBL/GenBank/DDBJ databases">
        <title>HSV2 whole genome sequences from clinical isolates.</title>
        <authorList>
            <person name="Roychoudhury P."/>
            <person name="Greninger A.L."/>
            <person name="Jerome K.R."/>
            <person name="Johnston C."/>
            <person name="Wald A."/>
            <person name="Xie H."/>
        </authorList>
    </citation>
    <scope>NUCLEOTIDE SEQUENCE</scope>
    <source>
        <strain evidence="2">2005-42278</strain>
    </source>
</reference>
<dbReference type="EMBL" id="MH790643">
    <property type="protein sequence ID" value="QBH83684.1"/>
    <property type="molecule type" value="Genomic_DNA"/>
</dbReference>
<organism evidence="2">
    <name type="scientific">Human herpesvirus 2</name>
    <name type="common">HHV-2</name>
    <name type="synonym">Human herpes simplex virus 2</name>
    <dbReference type="NCBI Taxonomy" id="10310"/>
    <lineage>
        <taxon>Viruses</taxon>
        <taxon>Duplodnaviria</taxon>
        <taxon>Heunggongvirae</taxon>
        <taxon>Peploviricota</taxon>
        <taxon>Herviviricetes</taxon>
        <taxon>Herpesvirales</taxon>
        <taxon>Orthoherpesviridae</taxon>
        <taxon>Alphaherpesvirinae</taxon>
        <taxon>Simplexvirus</taxon>
        <taxon>Simplexvirus humanalpha2</taxon>
    </lineage>
</organism>
<evidence type="ECO:0000256" key="1">
    <source>
        <dbReference type="SAM" id="MobiDB-lite"/>
    </source>
</evidence>
<name>A0A481TPU4_HHV2</name>
<feature type="compositionally biased region" description="Basic and acidic residues" evidence="1">
    <location>
        <begin position="10"/>
        <end position="27"/>
    </location>
</feature>
<organismHost>
    <name type="scientific">Homo sapiens</name>
    <name type="common">Human</name>
    <dbReference type="NCBI Taxonomy" id="9606"/>
</organismHost>
<feature type="region of interest" description="Disordered" evidence="1">
    <location>
        <begin position="1"/>
        <end position="34"/>
    </location>
</feature>